<name>A0ABU4U1G6_9PSEU</name>
<protein>
    <submittedName>
        <fullName evidence="1">Uncharacterized protein</fullName>
    </submittedName>
</protein>
<organism evidence="1 2">
    <name type="scientific">Lentzea kristufekii</name>
    <dbReference type="NCBI Taxonomy" id="3095430"/>
    <lineage>
        <taxon>Bacteria</taxon>
        <taxon>Bacillati</taxon>
        <taxon>Actinomycetota</taxon>
        <taxon>Actinomycetes</taxon>
        <taxon>Pseudonocardiales</taxon>
        <taxon>Pseudonocardiaceae</taxon>
        <taxon>Lentzea</taxon>
    </lineage>
</organism>
<keyword evidence="2" id="KW-1185">Reference proteome</keyword>
<dbReference type="EMBL" id="JAXAVV010000020">
    <property type="protein sequence ID" value="MDX8054356.1"/>
    <property type="molecule type" value="Genomic_DNA"/>
</dbReference>
<sequence>MGVLKGKSGQLQPRRAGRWFEQVDPFCSAQHDQPHVRRHRLQHHVGDEGSFADVARDLSGVVGGVDDDREQCARSARLQSRGSGAHTREKGPAVVLRLCGPHRDQWIAQRMRCQLVRQVQEAFSVRMSRLAGAPVVTVAEAVEHKGQGAVRHALLDPCGENRLPHTSGRMHDHRPI</sequence>
<comment type="caution">
    <text evidence="1">The sequence shown here is derived from an EMBL/GenBank/DDBJ whole genome shotgun (WGS) entry which is preliminary data.</text>
</comment>
<evidence type="ECO:0000313" key="1">
    <source>
        <dbReference type="EMBL" id="MDX8054356.1"/>
    </source>
</evidence>
<evidence type="ECO:0000313" key="2">
    <source>
        <dbReference type="Proteomes" id="UP001271792"/>
    </source>
</evidence>
<reference evidence="1 2" key="1">
    <citation type="submission" date="2023-11" db="EMBL/GenBank/DDBJ databases">
        <title>Lentzea sokolovensis, sp. nov., Lentzea kristufkii, sp. nov., and Lentzea miocenensis, sp. nov., rare actinobacteria from Sokolov Coal Basin, Miocene lacustrine sediment, Czech Republic.</title>
        <authorList>
            <person name="Lara A."/>
            <person name="Kotroba L."/>
            <person name="Nouioui I."/>
            <person name="Neumann-Schaal M."/>
            <person name="Mast Y."/>
            <person name="Chronakova A."/>
        </authorList>
    </citation>
    <scope>NUCLEOTIDE SEQUENCE [LARGE SCALE GENOMIC DNA]</scope>
    <source>
        <strain evidence="1 2">BCCO 10_0798</strain>
    </source>
</reference>
<proteinExistence type="predicted"/>
<accession>A0ABU4U1G6</accession>
<gene>
    <name evidence="1" type="ORF">SK571_33720</name>
</gene>
<dbReference type="RefSeq" id="WP_319988149.1">
    <property type="nucleotide sequence ID" value="NZ_JAXAVV010000020.1"/>
</dbReference>
<dbReference type="Proteomes" id="UP001271792">
    <property type="component" value="Unassembled WGS sequence"/>
</dbReference>